<gene>
    <name evidence="3" type="ORF">OKIOD_LOCUS15578</name>
</gene>
<dbReference type="PROSITE" id="PS50106">
    <property type="entry name" value="PDZ"/>
    <property type="match status" value="1"/>
</dbReference>
<dbReference type="Proteomes" id="UP001158576">
    <property type="component" value="Chromosome 2"/>
</dbReference>
<protein>
    <submittedName>
        <fullName evidence="3">Oidioi.mRNA.OKI2018_I69.chr2.g6813.t1.cds</fullName>
    </submittedName>
</protein>
<evidence type="ECO:0000256" key="1">
    <source>
        <dbReference type="SAM" id="Phobius"/>
    </source>
</evidence>
<keyword evidence="1" id="KW-0472">Membrane</keyword>
<evidence type="ECO:0000313" key="4">
    <source>
        <dbReference type="Proteomes" id="UP001158576"/>
    </source>
</evidence>
<dbReference type="SUPFAM" id="SSF50156">
    <property type="entry name" value="PDZ domain-like"/>
    <property type="match status" value="1"/>
</dbReference>
<keyword evidence="1" id="KW-1133">Transmembrane helix</keyword>
<dbReference type="CDD" id="cd00136">
    <property type="entry name" value="PDZ_canonical"/>
    <property type="match status" value="1"/>
</dbReference>
<dbReference type="SMART" id="SM00228">
    <property type="entry name" value="PDZ"/>
    <property type="match status" value="1"/>
</dbReference>
<keyword evidence="1" id="KW-0812">Transmembrane</keyword>
<evidence type="ECO:0000259" key="2">
    <source>
        <dbReference type="PROSITE" id="PS50106"/>
    </source>
</evidence>
<dbReference type="EMBL" id="OU015567">
    <property type="protein sequence ID" value="CAG5112616.1"/>
    <property type="molecule type" value="Genomic_DNA"/>
</dbReference>
<accession>A0ABN7TAR8</accession>
<dbReference type="Gene3D" id="2.30.42.10">
    <property type="match status" value="1"/>
</dbReference>
<sequence>MSDNVAKEQPVQKQEYDVTYIFLRCGAAANKRGFVAEPRVDENGKEGIFLREVWKGTTAHRAGLAIDDRIIQIGDDDMLGKSNEEALKLLNAPEYQNTPCRMLIMHGPRERSVAGDDIDPSLDEQFPNNLGPFRYYLPAAILVGVCSLVVGLLVRGAMKK</sequence>
<dbReference type="Pfam" id="PF00595">
    <property type="entry name" value="PDZ"/>
    <property type="match status" value="1"/>
</dbReference>
<proteinExistence type="predicted"/>
<reference evidence="3 4" key="1">
    <citation type="submission" date="2021-04" db="EMBL/GenBank/DDBJ databases">
        <authorList>
            <person name="Bliznina A."/>
        </authorList>
    </citation>
    <scope>NUCLEOTIDE SEQUENCE [LARGE SCALE GENOMIC DNA]</scope>
</reference>
<feature type="domain" description="PDZ" evidence="2">
    <location>
        <begin position="20"/>
        <end position="90"/>
    </location>
</feature>
<evidence type="ECO:0000313" key="3">
    <source>
        <dbReference type="EMBL" id="CAG5112616.1"/>
    </source>
</evidence>
<organism evidence="3 4">
    <name type="scientific">Oikopleura dioica</name>
    <name type="common">Tunicate</name>
    <dbReference type="NCBI Taxonomy" id="34765"/>
    <lineage>
        <taxon>Eukaryota</taxon>
        <taxon>Metazoa</taxon>
        <taxon>Chordata</taxon>
        <taxon>Tunicata</taxon>
        <taxon>Appendicularia</taxon>
        <taxon>Copelata</taxon>
        <taxon>Oikopleuridae</taxon>
        <taxon>Oikopleura</taxon>
    </lineage>
</organism>
<dbReference type="InterPro" id="IPR036034">
    <property type="entry name" value="PDZ_sf"/>
</dbReference>
<dbReference type="InterPro" id="IPR001478">
    <property type="entry name" value="PDZ"/>
</dbReference>
<feature type="transmembrane region" description="Helical" evidence="1">
    <location>
        <begin position="135"/>
        <end position="154"/>
    </location>
</feature>
<keyword evidence="4" id="KW-1185">Reference proteome</keyword>
<name>A0ABN7TAR8_OIKDI</name>